<dbReference type="AlphaFoldDB" id="A0A1V0UX04"/>
<reference evidence="2 3" key="1">
    <citation type="submission" date="2017-03" db="EMBL/GenBank/DDBJ databases">
        <title>Paenibacillus larvae genome sequencing.</title>
        <authorList>
            <person name="Dingman D.W."/>
        </authorList>
    </citation>
    <scope>NUCLEOTIDE SEQUENCE [LARGE SCALE GENOMIC DNA]</scope>
    <source>
        <strain evidence="2 3">SAG 10367</strain>
    </source>
</reference>
<gene>
    <name evidence="2" type="ORF">B7C51_20285</name>
</gene>
<accession>A0A1V0UX04</accession>
<name>A0A1V0UX04_9BACL</name>
<evidence type="ECO:0000313" key="2">
    <source>
        <dbReference type="EMBL" id="ARF69667.1"/>
    </source>
</evidence>
<protein>
    <recommendedName>
        <fullName evidence="1">Putative exodeoxyribonuclease 8 PDDEXK-like domain-containing protein</fullName>
    </recommendedName>
</protein>
<evidence type="ECO:0000259" key="1">
    <source>
        <dbReference type="Pfam" id="PF12684"/>
    </source>
</evidence>
<proteinExistence type="predicted"/>
<organism evidence="2 3">
    <name type="scientific">Paenibacillus larvae subsp. pulvifaciens</name>
    <dbReference type="NCBI Taxonomy" id="1477"/>
    <lineage>
        <taxon>Bacteria</taxon>
        <taxon>Bacillati</taxon>
        <taxon>Bacillota</taxon>
        <taxon>Bacilli</taxon>
        <taxon>Bacillales</taxon>
        <taxon>Paenibacillaceae</taxon>
        <taxon>Paenibacillus</taxon>
    </lineage>
</organism>
<dbReference type="Proteomes" id="UP000192727">
    <property type="component" value="Chromosome"/>
</dbReference>
<dbReference type="InterPro" id="IPR011604">
    <property type="entry name" value="PDDEXK-like_dom_sf"/>
</dbReference>
<dbReference type="InterPro" id="IPR024432">
    <property type="entry name" value="Put_RecE_PDDEXK-like_dom"/>
</dbReference>
<evidence type="ECO:0000313" key="3">
    <source>
        <dbReference type="Proteomes" id="UP000192727"/>
    </source>
</evidence>
<dbReference type="Pfam" id="PF12684">
    <property type="entry name" value="DUF3799"/>
    <property type="match status" value="1"/>
</dbReference>
<sequence>MFQLNNQNYHSDEANQHYFSNSQYKDFLTCEAMAMAKINGWRQPVTDSLLVGSYVHAYFEGAEAFEDFKETNPGIFSSRGKTKGELKSPFQFANHMIQAIEQDPLCLFVLQGQKEVIMTVEFAGALWKIKIDSYNPNRLRFSDIKTVKEIQKEIWDPQNGYVSFVEANRYTTQMALYAEIERRVVGRDGWIEPIIVAVSKEDPPDKAVLTINAYDIQRELEEIERHMPRFIEVKAGHEEPIRCEKCRYCRETKKLNSIIHYSELLAQ</sequence>
<dbReference type="EMBL" id="CP020557">
    <property type="protein sequence ID" value="ARF69667.1"/>
    <property type="molecule type" value="Genomic_DNA"/>
</dbReference>
<dbReference type="Gene3D" id="3.90.320.10">
    <property type="match status" value="1"/>
</dbReference>
<dbReference type="RefSeq" id="WP_083041187.1">
    <property type="nucleotide sequence ID" value="NZ_CP020557.1"/>
</dbReference>
<feature type="domain" description="Putative exodeoxyribonuclease 8 PDDEXK-like" evidence="1">
    <location>
        <begin position="20"/>
        <end position="252"/>
    </location>
</feature>